<reference evidence="2 3" key="1">
    <citation type="journal article" date="2018" name="Mol. Biol. Evol.">
        <title>Broad Genomic Sampling Reveals a Smut Pathogenic Ancestry of the Fungal Clade Ustilaginomycotina.</title>
        <authorList>
            <person name="Kijpornyongpan T."/>
            <person name="Mondo S.J."/>
            <person name="Barry K."/>
            <person name="Sandor L."/>
            <person name="Lee J."/>
            <person name="Lipzen A."/>
            <person name="Pangilinan J."/>
            <person name="LaButti K."/>
            <person name="Hainaut M."/>
            <person name="Henrissat B."/>
            <person name="Grigoriev I.V."/>
            <person name="Spatafora J.W."/>
            <person name="Aime M.C."/>
        </authorList>
    </citation>
    <scope>NUCLEOTIDE SEQUENCE [LARGE SCALE GENOMIC DNA]</scope>
    <source>
        <strain evidence="2 3">MCA 3645</strain>
    </source>
</reference>
<feature type="compositionally biased region" description="Polar residues" evidence="1">
    <location>
        <begin position="200"/>
        <end position="213"/>
    </location>
</feature>
<keyword evidence="3" id="KW-1185">Reference proteome</keyword>
<dbReference type="AlphaFoldDB" id="A0A317XP05"/>
<sequence length="230" mass="26156">MSEIGMLRTIRSACLLAVTLSFFLCSRVYAPQLDPEFFTELSKVFKESRPNGRDLSQLQPGVDYHEALVPGSDVLRWPRRQLHLFQYLATVDGRREKEIYILDQIPVERFHPIMMAGRSAPTAHVYRIWRLQPSTGDGLFLDALAEVPWGASRLAFRGMRAGYPEVMPLEKIIDTYVKPAGRVQEEEESSMVQSRDEEGSMTQVQDDGGSMTQVHDEGGSRTPHLYNFFS</sequence>
<gene>
    <name evidence="2" type="ORF">BCV70DRAFT_217543</name>
</gene>
<proteinExistence type="predicted"/>
<evidence type="ECO:0000256" key="1">
    <source>
        <dbReference type="SAM" id="MobiDB-lite"/>
    </source>
</evidence>
<name>A0A317XP05_9BASI</name>
<evidence type="ECO:0000313" key="2">
    <source>
        <dbReference type="EMBL" id="PWY99821.1"/>
    </source>
</evidence>
<evidence type="ECO:0000313" key="3">
    <source>
        <dbReference type="Proteomes" id="UP000246740"/>
    </source>
</evidence>
<dbReference type="Proteomes" id="UP000246740">
    <property type="component" value="Unassembled WGS sequence"/>
</dbReference>
<feature type="region of interest" description="Disordered" evidence="1">
    <location>
        <begin position="183"/>
        <end position="222"/>
    </location>
</feature>
<dbReference type="EMBL" id="KZ819194">
    <property type="protein sequence ID" value="PWY99821.1"/>
    <property type="molecule type" value="Genomic_DNA"/>
</dbReference>
<organism evidence="2 3">
    <name type="scientific">Testicularia cyperi</name>
    <dbReference type="NCBI Taxonomy" id="1882483"/>
    <lineage>
        <taxon>Eukaryota</taxon>
        <taxon>Fungi</taxon>
        <taxon>Dikarya</taxon>
        <taxon>Basidiomycota</taxon>
        <taxon>Ustilaginomycotina</taxon>
        <taxon>Ustilaginomycetes</taxon>
        <taxon>Ustilaginales</taxon>
        <taxon>Anthracoideaceae</taxon>
        <taxon>Testicularia</taxon>
    </lineage>
</organism>
<accession>A0A317XP05</accession>
<dbReference type="InParanoid" id="A0A317XP05"/>
<protein>
    <submittedName>
        <fullName evidence="2">Uncharacterized protein</fullName>
    </submittedName>
</protein>